<dbReference type="AlphaFoldDB" id="A0AB73SZJ1"/>
<accession>A0AB73SZJ1</accession>
<name>A0AB73SZJ1_9FIRM</name>
<gene>
    <name evidence="1" type="ORF">C7383_11566</name>
</gene>
<sequence>MRLTLLDIPQGCRNYDYIMGNYHVSHVSAWRLLSGRVDHICPGYHVKAINIASDAWTELTQPMITRHIRNMVAYQVKKWRMRPSDFIDDIAQECCINAYYKSGIWMSMPWKKKKSYIATLCMRTTNDYLKKHVHYTDTCKNNNIETDKQLYPCVNEW</sequence>
<evidence type="ECO:0000313" key="1">
    <source>
        <dbReference type="EMBL" id="PWJ72910.1"/>
    </source>
</evidence>
<reference evidence="1 2" key="1">
    <citation type="submission" date="2018-05" db="EMBL/GenBank/DDBJ databases">
        <authorList>
            <person name="Goeker M."/>
            <person name="Huntemann M."/>
            <person name="Clum A."/>
            <person name="Pillay M."/>
            <person name="Palaniappan K."/>
            <person name="Varghese N."/>
            <person name="Mikhailova N."/>
            <person name="Stamatis D."/>
            <person name="Reddy T."/>
            <person name="Daum C."/>
            <person name="Shapiro N."/>
            <person name="Ivanova N."/>
            <person name="Kyrpides N."/>
            <person name="Woyke T."/>
        </authorList>
    </citation>
    <scope>NUCLEOTIDE SEQUENCE [LARGE SCALE GENOMIC DNA]</scope>
    <source>
        <strain evidence="1 2">DSM 26524</strain>
    </source>
</reference>
<keyword evidence="2" id="KW-1185">Reference proteome</keyword>
<dbReference type="EMBL" id="QGGY01000015">
    <property type="protein sequence ID" value="PWJ72910.1"/>
    <property type="molecule type" value="Genomic_DNA"/>
</dbReference>
<dbReference type="RefSeq" id="WP_109748085.1">
    <property type="nucleotide sequence ID" value="NZ_JANKBI010000015.1"/>
</dbReference>
<protein>
    <recommendedName>
        <fullName evidence="3">RNA polymerase sigma-70 region 2 domain-containing protein</fullName>
    </recommendedName>
</protein>
<organism evidence="1 2">
    <name type="scientific">Murimonas intestini</name>
    <dbReference type="NCBI Taxonomy" id="1337051"/>
    <lineage>
        <taxon>Bacteria</taxon>
        <taxon>Bacillati</taxon>
        <taxon>Bacillota</taxon>
        <taxon>Clostridia</taxon>
        <taxon>Lachnospirales</taxon>
        <taxon>Lachnospiraceae</taxon>
        <taxon>Murimonas</taxon>
    </lineage>
</organism>
<dbReference type="Proteomes" id="UP000245412">
    <property type="component" value="Unassembled WGS sequence"/>
</dbReference>
<evidence type="ECO:0008006" key="3">
    <source>
        <dbReference type="Google" id="ProtNLM"/>
    </source>
</evidence>
<evidence type="ECO:0000313" key="2">
    <source>
        <dbReference type="Proteomes" id="UP000245412"/>
    </source>
</evidence>
<comment type="caution">
    <text evidence="1">The sequence shown here is derived from an EMBL/GenBank/DDBJ whole genome shotgun (WGS) entry which is preliminary data.</text>
</comment>
<proteinExistence type="predicted"/>